<dbReference type="InterPro" id="IPR029065">
    <property type="entry name" value="Enolase_C-like"/>
</dbReference>
<gene>
    <name evidence="6" type="ORF">EV209_2109</name>
</gene>
<evidence type="ECO:0000256" key="3">
    <source>
        <dbReference type="ARBA" id="ARBA00022723"/>
    </source>
</evidence>
<feature type="domain" description="Mandelate racemase/muconate lactonizing enzyme C-terminal" evidence="5">
    <location>
        <begin position="131"/>
        <end position="250"/>
    </location>
</feature>
<name>A0A4V2F5W8_9FIRM</name>
<dbReference type="Gene3D" id="3.20.20.120">
    <property type="entry name" value="Enolase-like C-terminal domain"/>
    <property type="match status" value="1"/>
</dbReference>
<comment type="function">
    <text evidence="1">Has no detectable activity with D-mannonate and with a panel of 70 other acid sugars (in vitro), in spite of the conservation of the residues that are expected to be important for catalytic activity and cofactor binding. May have evolved a divergent function.</text>
</comment>
<evidence type="ECO:0000259" key="5">
    <source>
        <dbReference type="SMART" id="SM00922"/>
    </source>
</evidence>
<dbReference type="InterPro" id="IPR036849">
    <property type="entry name" value="Enolase-like_C_sf"/>
</dbReference>
<evidence type="ECO:0000313" key="6">
    <source>
        <dbReference type="EMBL" id="RZS94269.1"/>
    </source>
</evidence>
<evidence type="ECO:0000313" key="7">
    <source>
        <dbReference type="Proteomes" id="UP000292927"/>
    </source>
</evidence>
<dbReference type="SUPFAM" id="SSF51604">
    <property type="entry name" value="Enolase C-terminal domain-like"/>
    <property type="match status" value="1"/>
</dbReference>
<dbReference type="SUPFAM" id="SSF54826">
    <property type="entry name" value="Enolase N-terminal domain-like"/>
    <property type="match status" value="1"/>
</dbReference>
<dbReference type="AlphaFoldDB" id="A0A4V2F5W8"/>
<dbReference type="InterPro" id="IPR034593">
    <property type="entry name" value="DgoD-like"/>
</dbReference>
<keyword evidence="7" id="KW-1185">Reference proteome</keyword>
<protein>
    <submittedName>
        <fullName evidence="6">Mannonate dehydratase</fullName>
    </submittedName>
</protein>
<comment type="caution">
    <text evidence="6">The sequence shown here is derived from an EMBL/GenBank/DDBJ whole genome shotgun (WGS) entry which is preliminary data.</text>
</comment>
<dbReference type="Proteomes" id="UP000292927">
    <property type="component" value="Unassembled WGS sequence"/>
</dbReference>
<dbReference type="InterPro" id="IPR029017">
    <property type="entry name" value="Enolase-like_N"/>
</dbReference>
<dbReference type="SMART" id="SM00922">
    <property type="entry name" value="MR_MLE"/>
    <property type="match status" value="1"/>
</dbReference>
<dbReference type="PANTHER" id="PTHR48080:SF6">
    <property type="entry name" value="STARVATION-SENSING PROTEIN RSPA"/>
    <property type="match status" value="1"/>
</dbReference>
<reference evidence="6 7" key="1">
    <citation type="submission" date="2019-02" db="EMBL/GenBank/DDBJ databases">
        <title>Genomic Encyclopedia of Type Strains, Phase IV (KMG-IV): sequencing the most valuable type-strain genomes for metagenomic binning, comparative biology and taxonomic classification.</title>
        <authorList>
            <person name="Goeker M."/>
        </authorList>
    </citation>
    <scope>NUCLEOTIDE SEQUENCE [LARGE SCALE GENOMIC DNA]</scope>
    <source>
        <strain evidence="6 7">DSM 29486</strain>
    </source>
</reference>
<dbReference type="InterPro" id="IPR013342">
    <property type="entry name" value="Mandelate_racemase_C"/>
</dbReference>
<proteinExistence type="inferred from homology"/>
<keyword evidence="3" id="KW-0479">Metal-binding</keyword>
<evidence type="ECO:0000256" key="1">
    <source>
        <dbReference type="ARBA" id="ARBA00003553"/>
    </source>
</evidence>
<dbReference type="InterPro" id="IPR013341">
    <property type="entry name" value="Mandelate_racemase_N_dom"/>
</dbReference>
<sequence>MFKIRKVKAFLTAPDGIDLLVVKVETDEPGLYGWGCATFTQRCLAVKTVIDEYLSPLLEGRDPQQIEEIWQLCNVNAYWRNGPVLNNAMAGVDMALWDIKGKIAGMPVYQLFGGKCREAAAAYVHTNSPVKEVLLEKVRKKMEEGYRYIRCQAGFYGGTEAGVKPENAPQGDYYDPKKYIRKTVEMLDYIRTNTDSGLEIIHDVHERLYPSDALALAKEVEGLHLYFLEDPVSPEQSAWLRRCRQQCVTPIGLGELLNNPAEWKDLICDRLIDFIRIHISQAGGLTPARKIAEFASLFQVRTAWHGPGDVSPVGHAANLHLNLSSPNFGVQEWTEFSPAMYQVFEGIPEVRNGYIYANERPGLGIEFHENAAKAYPPVGGVVEWTQARLPDGTIFMRQHCKKCEECGSAGHRRNERDRDRYSGRNYRRPRGLCSGGPVLCAAGYPEKGKYIFECLSCSRETVGLRKNI</sequence>
<keyword evidence="4" id="KW-0460">Magnesium</keyword>
<dbReference type="Pfam" id="PF02746">
    <property type="entry name" value="MR_MLE_N"/>
    <property type="match status" value="1"/>
</dbReference>
<accession>A0A4V2F5W8</accession>
<dbReference type="FunFam" id="3.20.20.120:FF:000011">
    <property type="entry name" value="D-galactonate dehydratase family member VSWAT3_13707"/>
    <property type="match status" value="1"/>
</dbReference>
<evidence type="ECO:0000256" key="4">
    <source>
        <dbReference type="ARBA" id="ARBA00022842"/>
    </source>
</evidence>
<evidence type="ECO:0000256" key="2">
    <source>
        <dbReference type="ARBA" id="ARBA00010339"/>
    </source>
</evidence>
<dbReference type="Pfam" id="PF13378">
    <property type="entry name" value="MR_MLE_C"/>
    <property type="match status" value="1"/>
</dbReference>
<dbReference type="PROSITE" id="PS00909">
    <property type="entry name" value="MR_MLE_2"/>
    <property type="match status" value="1"/>
</dbReference>
<dbReference type="GO" id="GO:0009063">
    <property type="term" value="P:amino acid catabolic process"/>
    <property type="evidence" value="ECO:0007669"/>
    <property type="project" value="InterPro"/>
</dbReference>
<dbReference type="PANTHER" id="PTHR48080">
    <property type="entry name" value="D-GALACTONATE DEHYDRATASE-RELATED"/>
    <property type="match status" value="1"/>
</dbReference>
<dbReference type="EMBL" id="SGXF01000004">
    <property type="protein sequence ID" value="RZS94269.1"/>
    <property type="molecule type" value="Genomic_DNA"/>
</dbReference>
<dbReference type="Gene3D" id="3.30.390.10">
    <property type="entry name" value="Enolase-like, N-terminal domain"/>
    <property type="match status" value="1"/>
</dbReference>
<dbReference type="PROSITE" id="PS00908">
    <property type="entry name" value="MR_MLE_1"/>
    <property type="match status" value="1"/>
</dbReference>
<organism evidence="6 7">
    <name type="scientific">Cuneatibacter caecimuris</name>
    <dbReference type="NCBI Taxonomy" id="1796618"/>
    <lineage>
        <taxon>Bacteria</taxon>
        <taxon>Bacillati</taxon>
        <taxon>Bacillota</taxon>
        <taxon>Clostridia</taxon>
        <taxon>Lachnospirales</taxon>
        <taxon>Lachnospiraceae</taxon>
        <taxon>Cuneatibacter</taxon>
    </lineage>
</organism>
<dbReference type="GO" id="GO:0000287">
    <property type="term" value="F:magnesium ion binding"/>
    <property type="evidence" value="ECO:0007669"/>
    <property type="project" value="UniProtKB-ARBA"/>
</dbReference>
<dbReference type="OrthoDB" id="9775391at2"/>
<dbReference type="InterPro" id="IPR018110">
    <property type="entry name" value="Mandel_Rmase/mucon_lact_enz_CS"/>
</dbReference>
<comment type="similarity">
    <text evidence="2">Belongs to the mandelate racemase/muconate lactonizing enzyme family. GalD subfamily.</text>
</comment>